<evidence type="ECO:0000313" key="1">
    <source>
        <dbReference type="EMBL" id="OAD22786.1"/>
    </source>
</evidence>
<organism evidence="1 2">
    <name type="scientific">Candidatus Thiomargarita nelsonii</name>
    <dbReference type="NCBI Taxonomy" id="1003181"/>
    <lineage>
        <taxon>Bacteria</taxon>
        <taxon>Pseudomonadati</taxon>
        <taxon>Pseudomonadota</taxon>
        <taxon>Gammaproteobacteria</taxon>
        <taxon>Thiotrichales</taxon>
        <taxon>Thiotrichaceae</taxon>
        <taxon>Thiomargarita</taxon>
    </lineage>
</organism>
<dbReference type="Gene3D" id="3.40.470.10">
    <property type="entry name" value="Uracil-DNA glycosylase-like domain"/>
    <property type="match status" value="1"/>
</dbReference>
<reference evidence="1 2" key="1">
    <citation type="submission" date="2016-05" db="EMBL/GenBank/DDBJ databases">
        <title>Single-cell genome of chain-forming Candidatus Thiomargarita nelsonii and comparison to other large sulfur-oxidizing bacteria.</title>
        <authorList>
            <person name="Winkel M."/>
            <person name="Salman V."/>
            <person name="Woyke T."/>
            <person name="Schulz-Vogt H."/>
            <person name="Richter M."/>
            <person name="Flood B."/>
            <person name="Bailey J."/>
            <person name="Amann R."/>
            <person name="Mussmann M."/>
        </authorList>
    </citation>
    <scope>NUCLEOTIDE SEQUENCE [LARGE SCALE GENOMIC DNA]</scope>
    <source>
        <strain evidence="1 2">THI036</strain>
    </source>
</reference>
<feature type="non-terminal residue" evidence="1">
    <location>
        <position position="32"/>
    </location>
</feature>
<sequence length="32" mass="3710">MPGDLSLKLAQYYVYPRNRFWMIMGSLFGASP</sequence>
<accession>A0A176S4E8</accession>
<dbReference type="AlphaFoldDB" id="A0A176S4E8"/>
<dbReference type="InterPro" id="IPR036895">
    <property type="entry name" value="Uracil-DNA_glycosylase-like_sf"/>
</dbReference>
<dbReference type="Proteomes" id="UP000076962">
    <property type="component" value="Unassembled WGS sequence"/>
</dbReference>
<name>A0A176S4E8_9GAMM</name>
<gene>
    <name evidence="1" type="ORF">THIOM_001401</name>
</gene>
<dbReference type="SUPFAM" id="SSF52141">
    <property type="entry name" value="Uracil-DNA glycosylase-like"/>
    <property type="match status" value="1"/>
</dbReference>
<proteinExistence type="predicted"/>
<evidence type="ECO:0000313" key="2">
    <source>
        <dbReference type="Proteomes" id="UP000076962"/>
    </source>
</evidence>
<protein>
    <submittedName>
        <fullName evidence="1">Uncharacterized protein</fullName>
    </submittedName>
</protein>
<keyword evidence="2" id="KW-1185">Reference proteome</keyword>
<dbReference type="EMBL" id="LUTY01000743">
    <property type="protein sequence ID" value="OAD22786.1"/>
    <property type="molecule type" value="Genomic_DNA"/>
</dbReference>
<comment type="caution">
    <text evidence="1">The sequence shown here is derived from an EMBL/GenBank/DDBJ whole genome shotgun (WGS) entry which is preliminary data.</text>
</comment>